<evidence type="ECO:0000259" key="1">
    <source>
        <dbReference type="Pfam" id="PF08547"/>
    </source>
</evidence>
<feature type="domain" description="NADH:ubiquinone oxidoreductase intermediate-associated protein 30" evidence="1">
    <location>
        <begin position="7"/>
        <end position="99"/>
    </location>
</feature>
<dbReference type="Pfam" id="PF08547">
    <property type="entry name" value="CIA30"/>
    <property type="match status" value="1"/>
</dbReference>
<proteinExistence type="predicted"/>
<organism evidence="2 3">
    <name type="scientific">Fragilariopsis cylindrus CCMP1102</name>
    <dbReference type="NCBI Taxonomy" id="635003"/>
    <lineage>
        <taxon>Eukaryota</taxon>
        <taxon>Sar</taxon>
        <taxon>Stramenopiles</taxon>
        <taxon>Ochrophyta</taxon>
        <taxon>Bacillariophyta</taxon>
        <taxon>Bacillariophyceae</taxon>
        <taxon>Bacillariophycidae</taxon>
        <taxon>Bacillariales</taxon>
        <taxon>Bacillariaceae</taxon>
        <taxon>Fragilariopsis</taxon>
    </lineage>
</organism>
<dbReference type="KEGG" id="fcy:FRACYDRAFT_248124"/>
<dbReference type="InParanoid" id="A0A1E7EVQ2"/>
<accession>A0A1E7EVQ2</accession>
<dbReference type="EMBL" id="KV784374">
    <property type="protein sequence ID" value="OEU09875.1"/>
    <property type="molecule type" value="Genomic_DNA"/>
</dbReference>
<dbReference type="InterPro" id="IPR013857">
    <property type="entry name" value="NADH-UbQ_OxRdtase-assoc_prot30"/>
</dbReference>
<dbReference type="AlphaFoldDB" id="A0A1E7EVQ2"/>
<sequence length="106" mass="12070">MYDFPVWKVNLGMSHSLMDNQPTWSHDFLTKTNEITIHELQLKNFTPQRRGRKVERTTTTGGALNLNVKSIRYVGLILSLVTQNGTPNPNCGDGPFQITLHELEFV</sequence>
<name>A0A1E7EVQ2_9STRA</name>
<evidence type="ECO:0000313" key="2">
    <source>
        <dbReference type="EMBL" id="OEU09875.1"/>
    </source>
</evidence>
<evidence type="ECO:0000313" key="3">
    <source>
        <dbReference type="Proteomes" id="UP000095751"/>
    </source>
</evidence>
<gene>
    <name evidence="2" type="ORF">FRACYDRAFT_248124</name>
</gene>
<reference evidence="2 3" key="1">
    <citation type="submission" date="2016-09" db="EMBL/GenBank/DDBJ databases">
        <title>Extensive genetic diversity and differential bi-allelic expression allows diatom success in the polar Southern Ocean.</title>
        <authorList>
            <consortium name="DOE Joint Genome Institute"/>
            <person name="Mock T."/>
            <person name="Otillar R.P."/>
            <person name="Strauss J."/>
            <person name="Dupont C."/>
            <person name="Frickenhaus S."/>
            <person name="Maumus F."/>
            <person name="Mcmullan M."/>
            <person name="Sanges R."/>
            <person name="Schmutz J."/>
            <person name="Toseland A."/>
            <person name="Valas R."/>
            <person name="Veluchamy A."/>
            <person name="Ward B.J."/>
            <person name="Allen A."/>
            <person name="Barry K."/>
            <person name="Falciatore A."/>
            <person name="Ferrante M."/>
            <person name="Fortunato A.E."/>
            <person name="Gloeckner G."/>
            <person name="Gruber A."/>
            <person name="Hipkin R."/>
            <person name="Janech M."/>
            <person name="Kroth P."/>
            <person name="Leese F."/>
            <person name="Lindquist E."/>
            <person name="Lyon B.R."/>
            <person name="Martin J."/>
            <person name="Mayer C."/>
            <person name="Parker M."/>
            <person name="Quesneville H."/>
            <person name="Raymond J."/>
            <person name="Uhlig C."/>
            <person name="Valentin K.U."/>
            <person name="Worden A.Z."/>
            <person name="Armbrust E.V."/>
            <person name="Bowler C."/>
            <person name="Green B."/>
            <person name="Moulton V."/>
            <person name="Van Oosterhout C."/>
            <person name="Grigoriev I."/>
        </authorList>
    </citation>
    <scope>NUCLEOTIDE SEQUENCE [LARGE SCALE GENOMIC DNA]</scope>
    <source>
        <strain evidence="2 3">CCMP1102</strain>
    </source>
</reference>
<protein>
    <recommendedName>
        <fullName evidence="1">NADH:ubiquinone oxidoreductase intermediate-associated protein 30 domain-containing protein</fullName>
    </recommendedName>
</protein>
<dbReference type="Proteomes" id="UP000095751">
    <property type="component" value="Unassembled WGS sequence"/>
</dbReference>
<keyword evidence="3" id="KW-1185">Reference proteome</keyword>